<evidence type="ECO:0000256" key="4">
    <source>
        <dbReference type="ARBA" id="ARBA00023136"/>
    </source>
</evidence>
<keyword evidence="4 5" id="KW-0472">Membrane</keyword>
<feature type="transmembrane region" description="Helical" evidence="5">
    <location>
        <begin position="43"/>
        <end position="61"/>
    </location>
</feature>
<dbReference type="OrthoDB" id="447672at2759"/>
<dbReference type="Pfam" id="PF04142">
    <property type="entry name" value="Nuc_sug_transp"/>
    <property type="match status" value="1"/>
</dbReference>
<dbReference type="NCBIfam" id="TIGR00803">
    <property type="entry name" value="nst"/>
    <property type="match status" value="1"/>
</dbReference>
<dbReference type="PANTHER" id="PTHR10231">
    <property type="entry name" value="NUCLEOTIDE-SUGAR TRANSMEMBRANE TRANSPORTER"/>
    <property type="match status" value="1"/>
</dbReference>
<feature type="non-terminal residue" evidence="6">
    <location>
        <position position="111"/>
    </location>
</feature>
<dbReference type="Proteomes" id="UP000601435">
    <property type="component" value="Unassembled WGS sequence"/>
</dbReference>
<dbReference type="GO" id="GO:0015165">
    <property type="term" value="F:pyrimidine nucleotide-sugar transmembrane transporter activity"/>
    <property type="evidence" value="ECO:0007669"/>
    <property type="project" value="InterPro"/>
</dbReference>
<proteinExistence type="predicted"/>
<evidence type="ECO:0000313" key="7">
    <source>
        <dbReference type="Proteomes" id="UP000601435"/>
    </source>
</evidence>
<dbReference type="InterPro" id="IPR007271">
    <property type="entry name" value="Nuc_sug_transpt"/>
</dbReference>
<evidence type="ECO:0000256" key="1">
    <source>
        <dbReference type="ARBA" id="ARBA00004141"/>
    </source>
</evidence>
<keyword evidence="2 5" id="KW-0812">Transmembrane</keyword>
<comment type="subcellular location">
    <subcellularLocation>
        <location evidence="1">Membrane</location>
        <topology evidence="1">Multi-pass membrane protein</topology>
    </subcellularLocation>
</comment>
<dbReference type="AlphaFoldDB" id="A0A813AIT8"/>
<evidence type="ECO:0000256" key="5">
    <source>
        <dbReference type="SAM" id="Phobius"/>
    </source>
</evidence>
<organism evidence="6 7">
    <name type="scientific">Symbiodinium necroappetens</name>
    <dbReference type="NCBI Taxonomy" id="1628268"/>
    <lineage>
        <taxon>Eukaryota</taxon>
        <taxon>Sar</taxon>
        <taxon>Alveolata</taxon>
        <taxon>Dinophyceae</taxon>
        <taxon>Suessiales</taxon>
        <taxon>Symbiodiniaceae</taxon>
        <taxon>Symbiodinium</taxon>
    </lineage>
</organism>
<sequence length="111" mass="11842">MQLAFYSLILTGLTTGASRGSPDAALSDRQETHGIFHGFSFNVWVMIFNNAIGGLLVALVIKHADNILRGFSTALATVLTTILSVVCFGFEVHISFFFGGLLVVGSSLLYG</sequence>
<keyword evidence="3 5" id="KW-1133">Transmembrane helix</keyword>
<gene>
    <name evidence="6" type="primary">Slc35a1</name>
    <name evidence="6" type="ORF">SNEC2469_LOCUS28092</name>
</gene>
<evidence type="ECO:0000256" key="2">
    <source>
        <dbReference type="ARBA" id="ARBA00022692"/>
    </source>
</evidence>
<feature type="transmembrane region" description="Helical" evidence="5">
    <location>
        <begin position="92"/>
        <end position="110"/>
    </location>
</feature>
<comment type="caution">
    <text evidence="6">The sequence shown here is derived from an EMBL/GenBank/DDBJ whole genome shotgun (WGS) entry which is preliminary data.</text>
</comment>
<name>A0A813AIT8_9DINO</name>
<reference evidence="6" key="1">
    <citation type="submission" date="2021-02" db="EMBL/GenBank/DDBJ databases">
        <authorList>
            <person name="Dougan E. K."/>
            <person name="Rhodes N."/>
            <person name="Thang M."/>
            <person name="Chan C."/>
        </authorList>
    </citation>
    <scope>NUCLEOTIDE SEQUENCE</scope>
</reference>
<evidence type="ECO:0000313" key="6">
    <source>
        <dbReference type="EMBL" id="CAE7870255.1"/>
    </source>
</evidence>
<dbReference type="EMBL" id="CAJNJA010060263">
    <property type="protein sequence ID" value="CAE7870255.1"/>
    <property type="molecule type" value="Genomic_DNA"/>
</dbReference>
<evidence type="ECO:0000256" key="3">
    <source>
        <dbReference type="ARBA" id="ARBA00022989"/>
    </source>
</evidence>
<keyword evidence="7" id="KW-1185">Reference proteome</keyword>
<dbReference type="GO" id="GO:0000139">
    <property type="term" value="C:Golgi membrane"/>
    <property type="evidence" value="ECO:0007669"/>
    <property type="project" value="InterPro"/>
</dbReference>
<protein>
    <submittedName>
        <fullName evidence="6">Slc35a1 protein</fullName>
    </submittedName>
</protein>
<accession>A0A813AIT8</accession>